<reference evidence="2 3" key="1">
    <citation type="submission" date="2024-06" db="EMBL/GenBank/DDBJ databases">
        <title>Genomic Encyclopedia of Type Strains, Phase V (KMG-V): Genome sequencing to study the core and pangenomes of soil and plant-associated prokaryotes.</title>
        <authorList>
            <person name="Whitman W."/>
        </authorList>
    </citation>
    <scope>NUCLEOTIDE SEQUENCE [LARGE SCALE GENOMIC DNA]</scope>
    <source>
        <strain evidence="2 3">USDA 160</strain>
    </source>
</reference>
<proteinExistence type="predicted"/>
<evidence type="ECO:0000313" key="2">
    <source>
        <dbReference type="EMBL" id="MET4721072.1"/>
    </source>
</evidence>
<dbReference type="EMBL" id="JBEPTQ010000002">
    <property type="protein sequence ID" value="MET4721072.1"/>
    <property type="molecule type" value="Genomic_DNA"/>
</dbReference>
<feature type="transmembrane region" description="Helical" evidence="1">
    <location>
        <begin position="92"/>
        <end position="110"/>
    </location>
</feature>
<feature type="transmembrane region" description="Helical" evidence="1">
    <location>
        <begin position="35"/>
        <end position="54"/>
    </location>
</feature>
<name>A0ABV2RVY5_BRAJP</name>
<organism evidence="2 3">
    <name type="scientific">Bradyrhizobium japonicum</name>
    <dbReference type="NCBI Taxonomy" id="375"/>
    <lineage>
        <taxon>Bacteria</taxon>
        <taxon>Pseudomonadati</taxon>
        <taxon>Pseudomonadota</taxon>
        <taxon>Alphaproteobacteria</taxon>
        <taxon>Hyphomicrobiales</taxon>
        <taxon>Nitrobacteraceae</taxon>
        <taxon>Bradyrhizobium</taxon>
    </lineage>
</organism>
<keyword evidence="1" id="KW-0812">Transmembrane</keyword>
<accession>A0ABV2RVY5</accession>
<evidence type="ECO:0000256" key="1">
    <source>
        <dbReference type="SAM" id="Phobius"/>
    </source>
</evidence>
<protein>
    <submittedName>
        <fullName evidence="2">Membrane protein</fullName>
    </submittedName>
</protein>
<feature type="transmembrane region" description="Helical" evidence="1">
    <location>
        <begin position="130"/>
        <end position="151"/>
    </location>
</feature>
<keyword evidence="3" id="KW-1185">Reference proteome</keyword>
<sequence length="159" mass="16967">MLLVITLSHVATSLVGIVAGFVAAAGLLNSTVSRGWTTLFLATTALTSLTGFLFPFARLLPSHVIAILSLALLVVALFALQRKRLSGYWRAVYVVTALLSLYLNVFVLVIQAFMKVPALTALAPTQTEPAFVAVQAIVLALFVLLTILATIRFRSPAIA</sequence>
<evidence type="ECO:0000313" key="3">
    <source>
        <dbReference type="Proteomes" id="UP001549291"/>
    </source>
</evidence>
<keyword evidence="1" id="KW-0472">Membrane</keyword>
<keyword evidence="1" id="KW-1133">Transmembrane helix</keyword>
<feature type="transmembrane region" description="Helical" evidence="1">
    <location>
        <begin position="60"/>
        <end position="80"/>
    </location>
</feature>
<dbReference type="Proteomes" id="UP001549291">
    <property type="component" value="Unassembled WGS sequence"/>
</dbReference>
<comment type="caution">
    <text evidence="2">The sequence shown here is derived from an EMBL/GenBank/DDBJ whole genome shotgun (WGS) entry which is preliminary data.</text>
</comment>
<gene>
    <name evidence="2" type="ORF">ABIF63_005178</name>
</gene>
<feature type="transmembrane region" description="Helical" evidence="1">
    <location>
        <begin position="6"/>
        <end position="28"/>
    </location>
</feature>
<dbReference type="RefSeq" id="WP_038960287.1">
    <property type="nucleotide sequence ID" value="NZ_CP066351.1"/>
</dbReference>